<protein>
    <submittedName>
        <fullName evidence="1">Uncharacterized protein</fullName>
    </submittedName>
</protein>
<accession>A0A9P4NIM7</accession>
<dbReference type="AlphaFoldDB" id="A0A9P4NIM7"/>
<proteinExistence type="predicted"/>
<organism evidence="1 2">
    <name type="scientific">Tothia fuscella</name>
    <dbReference type="NCBI Taxonomy" id="1048955"/>
    <lineage>
        <taxon>Eukaryota</taxon>
        <taxon>Fungi</taxon>
        <taxon>Dikarya</taxon>
        <taxon>Ascomycota</taxon>
        <taxon>Pezizomycotina</taxon>
        <taxon>Dothideomycetes</taxon>
        <taxon>Pleosporomycetidae</taxon>
        <taxon>Venturiales</taxon>
        <taxon>Cylindrosympodiaceae</taxon>
        <taxon>Tothia</taxon>
    </lineage>
</organism>
<reference evidence="1" key="1">
    <citation type="journal article" date="2020" name="Stud. Mycol.">
        <title>101 Dothideomycetes genomes: a test case for predicting lifestyles and emergence of pathogens.</title>
        <authorList>
            <person name="Haridas S."/>
            <person name="Albert R."/>
            <person name="Binder M."/>
            <person name="Bloem J."/>
            <person name="Labutti K."/>
            <person name="Salamov A."/>
            <person name="Andreopoulos B."/>
            <person name="Baker S."/>
            <person name="Barry K."/>
            <person name="Bills G."/>
            <person name="Bluhm B."/>
            <person name="Cannon C."/>
            <person name="Castanera R."/>
            <person name="Culley D."/>
            <person name="Daum C."/>
            <person name="Ezra D."/>
            <person name="Gonzalez J."/>
            <person name="Henrissat B."/>
            <person name="Kuo A."/>
            <person name="Liang C."/>
            <person name="Lipzen A."/>
            <person name="Lutzoni F."/>
            <person name="Magnuson J."/>
            <person name="Mondo S."/>
            <person name="Nolan M."/>
            <person name="Ohm R."/>
            <person name="Pangilinan J."/>
            <person name="Park H.-J."/>
            <person name="Ramirez L."/>
            <person name="Alfaro M."/>
            <person name="Sun H."/>
            <person name="Tritt A."/>
            <person name="Yoshinaga Y."/>
            <person name="Zwiers L.-H."/>
            <person name="Turgeon B."/>
            <person name="Goodwin S."/>
            <person name="Spatafora J."/>
            <person name="Crous P."/>
            <person name="Grigoriev I."/>
        </authorList>
    </citation>
    <scope>NUCLEOTIDE SEQUENCE</scope>
    <source>
        <strain evidence="1">CBS 130266</strain>
    </source>
</reference>
<name>A0A9P4NIM7_9PEZI</name>
<gene>
    <name evidence="1" type="ORF">EJ08DRAFT_664674</name>
</gene>
<keyword evidence="2" id="KW-1185">Reference proteome</keyword>
<dbReference type="EMBL" id="MU007087">
    <property type="protein sequence ID" value="KAF2422871.1"/>
    <property type="molecule type" value="Genomic_DNA"/>
</dbReference>
<sequence length="282" mass="31395">MAVDGMDHPSGFDICSYEALMERAEEHAQGIFKLGTLTCNRIAHTGPTFNPFIILLRHLNGNYDAISTQKPAEDEYGFPFLYAALTVSMHMNSSTSEAEQSAGLLAFCGFVYLLQKNRSKEEVVGEMPCGTALYKLLVAAATPPMKMALHSTTDSINLDAVRKDDLTAEVFGCRTLLEFIGLAISCQDVPAHIVRGHWKSHWIAKSPSQIRPVHLHKRWLRPLLGEPVFYGHISSPRRHSITLCLLAATALKSHERWSAIFHNVCGISLPMLCNMNFKTQEK</sequence>
<dbReference type="Proteomes" id="UP000800235">
    <property type="component" value="Unassembled WGS sequence"/>
</dbReference>
<comment type="caution">
    <text evidence="1">The sequence shown here is derived from an EMBL/GenBank/DDBJ whole genome shotgun (WGS) entry which is preliminary data.</text>
</comment>
<evidence type="ECO:0000313" key="2">
    <source>
        <dbReference type="Proteomes" id="UP000800235"/>
    </source>
</evidence>
<evidence type="ECO:0000313" key="1">
    <source>
        <dbReference type="EMBL" id="KAF2422871.1"/>
    </source>
</evidence>